<dbReference type="Proteomes" id="UP000593566">
    <property type="component" value="Unassembled WGS sequence"/>
</dbReference>
<feature type="region of interest" description="Disordered" evidence="5">
    <location>
        <begin position="453"/>
        <end position="472"/>
    </location>
</feature>
<dbReference type="PANTHER" id="PTHR11229:SF8">
    <property type="entry name" value="LARGE RIBOSOMAL SUBUNIT PROTEIN UL3M"/>
    <property type="match status" value="1"/>
</dbReference>
<evidence type="ECO:0000256" key="5">
    <source>
        <dbReference type="SAM" id="MobiDB-lite"/>
    </source>
</evidence>
<keyword evidence="2" id="KW-0689">Ribosomal protein</keyword>
<keyword evidence="3" id="KW-0687">Ribonucleoprotein</keyword>
<dbReference type="Pfam" id="PF00297">
    <property type="entry name" value="Ribosomal_L3"/>
    <property type="match status" value="1"/>
</dbReference>
<proteinExistence type="inferred from homology"/>
<reference evidence="6 7" key="1">
    <citation type="journal article" date="2020" name="Genomics">
        <title>Complete, high-quality genomes from long-read metagenomic sequencing of two wolf lichen thalli reveals enigmatic genome architecture.</title>
        <authorList>
            <person name="McKenzie S.K."/>
            <person name="Walston R.F."/>
            <person name="Allen J.L."/>
        </authorList>
    </citation>
    <scope>NUCLEOTIDE SEQUENCE [LARGE SCALE GENOMIC DNA]</scope>
    <source>
        <strain evidence="6">WasteWater1</strain>
    </source>
</reference>
<dbReference type="GO" id="GO:0006412">
    <property type="term" value="P:translation"/>
    <property type="evidence" value="ECO:0007669"/>
    <property type="project" value="InterPro"/>
</dbReference>
<dbReference type="Gene3D" id="3.30.160.810">
    <property type="match status" value="1"/>
</dbReference>
<evidence type="ECO:0000256" key="4">
    <source>
        <dbReference type="ARBA" id="ARBA00035209"/>
    </source>
</evidence>
<keyword evidence="7" id="KW-1185">Reference proteome</keyword>
<name>A0A8H6FDU2_9LECA</name>
<dbReference type="InterPro" id="IPR009000">
    <property type="entry name" value="Transl_B-barrel_sf"/>
</dbReference>
<comment type="similarity">
    <text evidence="1">Belongs to the universal ribosomal protein uL3 family.</text>
</comment>
<dbReference type="InterPro" id="IPR019927">
    <property type="entry name" value="Ribosomal_uL3_bac/org-type"/>
</dbReference>
<protein>
    <recommendedName>
        <fullName evidence="4">Large ribosomal subunit protein uL3m</fullName>
    </recommendedName>
</protein>
<gene>
    <name evidence="6" type="ORF">HO133_010768</name>
</gene>
<evidence type="ECO:0000256" key="1">
    <source>
        <dbReference type="ARBA" id="ARBA00006540"/>
    </source>
</evidence>
<evidence type="ECO:0000313" key="7">
    <source>
        <dbReference type="Proteomes" id="UP000593566"/>
    </source>
</evidence>
<dbReference type="GeneID" id="59339158"/>
<dbReference type="InterPro" id="IPR014807">
    <property type="entry name" value="Coa1"/>
</dbReference>
<dbReference type="SUPFAM" id="SSF50447">
    <property type="entry name" value="Translation proteins"/>
    <property type="match status" value="1"/>
</dbReference>
<dbReference type="RefSeq" id="XP_037153253.1">
    <property type="nucleotide sequence ID" value="XM_037301619.1"/>
</dbReference>
<evidence type="ECO:0000313" key="6">
    <source>
        <dbReference type="EMBL" id="KAF6224193.1"/>
    </source>
</evidence>
<dbReference type="AlphaFoldDB" id="A0A8H6FDU2"/>
<dbReference type="FunFam" id="3.30.160.810:FF:000001">
    <property type="entry name" value="50S ribosomal protein L3"/>
    <property type="match status" value="1"/>
</dbReference>
<dbReference type="PANTHER" id="PTHR11229">
    <property type="entry name" value="50S RIBOSOMAL PROTEIN L3"/>
    <property type="match status" value="1"/>
</dbReference>
<dbReference type="Gene3D" id="2.40.30.10">
    <property type="entry name" value="Translation factors"/>
    <property type="match status" value="1"/>
</dbReference>
<dbReference type="EMBL" id="JACCJB010000009">
    <property type="protein sequence ID" value="KAF6224193.1"/>
    <property type="molecule type" value="Genomic_DNA"/>
</dbReference>
<sequence length="472" mass="52013">MPPQKASSLLCKWQSLILCQPHCLRQQSSLLKHARLPTHRTLIAAPQPNSGPLMSRRSDRALPAIISPWRVWGPSLPIFVIILTVSALCIFNYQKSSSSVVAATLYALRTSEVGRRELGDEIYFRDMWPWIWGEMNQLHGRVDIHFGVKGTKGRGVMRFKSERRGRMGKFETKEWSLETEDGRKLQLLDEGRGDPFKNTIKSISTPQYNRFNKGQGLPRLRASSEAALERKAYTTPLRTGALGTKKGMSAVYDTDTGRRQAVTIVQMDRVQVVAHKTRDKNGYYAVQVGSGWKHPSNVTRPLLGHYAENGVSPKRHLVEFKVRDEKGLLGIGEMVGAGWFQEGQFVDARANSRGMGFAGGMKRWGFKGQGASHGVSLTHRAMGSSGQSQGGGSRVLPGKKMPGRMGGHQVTTQNVKVVKVDDEKGIVVLYGCIPGPEGCLVKLSDAIKKPWPETPTMTSGVQAAGEPLRATT</sequence>
<evidence type="ECO:0000256" key="3">
    <source>
        <dbReference type="ARBA" id="ARBA00023274"/>
    </source>
</evidence>
<dbReference type="NCBIfam" id="TIGR03625">
    <property type="entry name" value="L3_bact"/>
    <property type="match status" value="1"/>
</dbReference>
<comment type="caution">
    <text evidence="6">The sequence shown here is derived from an EMBL/GenBank/DDBJ whole genome shotgun (WGS) entry which is preliminary data.</text>
</comment>
<dbReference type="GO" id="GO:0003735">
    <property type="term" value="F:structural constituent of ribosome"/>
    <property type="evidence" value="ECO:0007669"/>
    <property type="project" value="InterPro"/>
</dbReference>
<dbReference type="Pfam" id="PF08695">
    <property type="entry name" value="Coa1"/>
    <property type="match status" value="1"/>
</dbReference>
<organism evidence="6 7">
    <name type="scientific">Letharia lupina</name>
    <dbReference type="NCBI Taxonomy" id="560253"/>
    <lineage>
        <taxon>Eukaryota</taxon>
        <taxon>Fungi</taxon>
        <taxon>Dikarya</taxon>
        <taxon>Ascomycota</taxon>
        <taxon>Pezizomycotina</taxon>
        <taxon>Lecanoromycetes</taxon>
        <taxon>OSLEUM clade</taxon>
        <taxon>Lecanoromycetidae</taxon>
        <taxon>Lecanorales</taxon>
        <taxon>Lecanorineae</taxon>
        <taxon>Parmeliaceae</taxon>
        <taxon>Letharia</taxon>
    </lineage>
</organism>
<accession>A0A8H6FDU2</accession>
<dbReference type="FunFam" id="2.40.30.10:FF:000004">
    <property type="entry name" value="50S ribosomal protein L3"/>
    <property type="match status" value="1"/>
</dbReference>
<dbReference type="GO" id="GO:0005762">
    <property type="term" value="C:mitochondrial large ribosomal subunit"/>
    <property type="evidence" value="ECO:0007669"/>
    <property type="project" value="TreeGrafter"/>
</dbReference>
<evidence type="ECO:0000256" key="2">
    <source>
        <dbReference type="ARBA" id="ARBA00022980"/>
    </source>
</evidence>
<dbReference type="InterPro" id="IPR000597">
    <property type="entry name" value="Ribosomal_uL3"/>
</dbReference>